<feature type="signal peptide" evidence="1">
    <location>
        <begin position="1"/>
        <end position="28"/>
    </location>
</feature>
<comment type="caution">
    <text evidence="3">The sequence shown here is derived from an EMBL/GenBank/DDBJ whole genome shotgun (WGS) entry which is preliminary data.</text>
</comment>
<dbReference type="Proteomes" id="UP001292571">
    <property type="component" value="Unassembled WGS sequence"/>
</dbReference>
<dbReference type="InterPro" id="IPR011047">
    <property type="entry name" value="Quinoprotein_ADH-like_sf"/>
</dbReference>
<name>A0ABU5PB41_9PSED</name>
<dbReference type="PROSITE" id="PS50222">
    <property type="entry name" value="EF_HAND_2"/>
    <property type="match status" value="1"/>
</dbReference>
<proteinExistence type="predicted"/>
<feature type="chain" id="PRO_5046668770" evidence="1">
    <location>
        <begin position="29"/>
        <end position="1520"/>
    </location>
</feature>
<dbReference type="SUPFAM" id="SSF50998">
    <property type="entry name" value="Quinoprotein alcohol dehydrogenase-like"/>
    <property type="match status" value="1"/>
</dbReference>
<dbReference type="Gene3D" id="3.40.50.410">
    <property type="entry name" value="von Willebrand factor, type A domain"/>
    <property type="match status" value="2"/>
</dbReference>
<reference evidence="3 4" key="1">
    <citation type="submission" date="2023-12" db="EMBL/GenBank/DDBJ databases">
        <title>Pseudomonas sp. T5W1.</title>
        <authorList>
            <person name="Maltman C."/>
        </authorList>
    </citation>
    <scope>NUCLEOTIDE SEQUENCE [LARGE SCALE GENOMIC DNA]</scope>
    <source>
        <strain evidence="3 4">T5W1</strain>
    </source>
</reference>
<feature type="domain" description="EF-hand" evidence="2">
    <location>
        <begin position="1109"/>
        <end position="1131"/>
    </location>
</feature>
<keyword evidence="4" id="KW-1185">Reference proteome</keyword>
<dbReference type="EMBL" id="JAYEET010000039">
    <property type="protein sequence ID" value="MEA1606728.1"/>
    <property type="molecule type" value="Genomic_DNA"/>
</dbReference>
<dbReference type="PROSITE" id="PS00018">
    <property type="entry name" value="EF_HAND_1"/>
    <property type="match status" value="1"/>
</dbReference>
<organism evidence="3 4">
    <name type="scientific">Pseudomonas spirodelae</name>
    <dbReference type="NCBI Taxonomy" id="3101751"/>
    <lineage>
        <taxon>Bacteria</taxon>
        <taxon>Pseudomonadati</taxon>
        <taxon>Pseudomonadota</taxon>
        <taxon>Gammaproteobacteria</taxon>
        <taxon>Pseudomonadales</taxon>
        <taxon>Pseudomonadaceae</taxon>
        <taxon>Pseudomonas</taxon>
    </lineage>
</organism>
<dbReference type="InterPro" id="IPR036465">
    <property type="entry name" value="vWFA_dom_sf"/>
</dbReference>
<sequence>MTPFNFLRRTCAFSLAGALMLHSAFSVADDTEIFFGTEPGEGIKPNVLFILDDSGSMGWCLTNNNSCSTNNRMKVLKDTMNNLLNTTSGINVGLMVLNNSAGSPGDASVPRLLQPVSNIDSPVSVKISSPEIKISADDASRYNGSNNIADPTLVMGYINNPGNVATPNTVVRNLGSTSDYSNNNSTYYERSSKTCSVKLDATPECPDGQISSLNVGSGSSGGGRNALLLFRNLNIPKGVTITNAVLQLDSSADATRFYVRLASSKTPEALNHGSPQSNVFPANTSVTSTKASSTHSLNITSLLQTQQNLAPALNPIGDLLVRLRARDLSTLNIAVGDVANAPQLTITYTGSESSERTTGLRFQTVNVPQGATITRATLNFVPASSDDRNVSFAVAAEASDNASDFSGADFSTRPATTAATWTPAPWRTENPPTVTDSGADVTEQVQTVVNRAGWCGNNAMAFIIKPNGGTGSRTAISQDGNDGFKPVLSISYTGGDSGCSRPIVNLSLIDEKDDARQYRTTYWGYTNNTTVSVSESTLPLTDTYTYIGARFQLVPFKKEAKVNDVRLIVTPNSAAGSTATTEVYFENADNSSAFNTNNNNLGERPPTTAKASCTFTSQGPGIPVFCDASELKTSLQSVLDRSNWKDGNALSVLIKHTSASSSLSLSAFESNRNAAISLQVTLDKASDLTDSAYKVRDYMKGLVQDMNANSGTPLVNLLYQAASYYTALPGKHRGPASPIESSCQANYLVLMSDGQANGNSTTTIDKAKSLINGSCVSRDSGEQTDGETCGVEIAHWLRNTDQSSTLDDDNTVITHTVGFALQGNATARNFLADVATAGGGKAYTADDASALASAFSSIIQDALASDTTFVSATAPVNSFNRQDHKDQLYFSLFRPSNTDRWPGNLKRYRMGIQNGSPLVLDADGSAAIDANSGFFRSSARSWWSSGNDGSNVVLGGAANQLPSPTSRNLWTNINGDTTLNRIETLTATQTGFGTNHDNWINYIRGYETGTTTARNALGDPIHATPTVVTYQCTGTVDSYGNCSSEKQSVIVGTNEGFVQMFDTNTGAEQFAFMPKDLLSNIGRLAANASNPDLSHVYGMDNSVTVWANDKDKNGTIDGSDFVYAYATMGRGGRNIYALDITNPTAPKLKWQIKGGSGDFSRLGQTWSAPVKAKVKVGATERDVLIFAGGYDTNQDKKPAPANVRRTDGMGNDLFIVDAESGARLWSASAAGIDMKYSVPSRVSVIGLETDDAGKAVVNKEGLVTQIFVGDMGGQVWRFLINNDSGSPVLAATGKVFASIASDTAATARRFYHEPAIALINANNKVNLTVSIGSGYRGHPLDKIIQDRFYSFRTEDLNALGATLTEGDLYDASSLTKDNTVGQQALLNKSGWYINLAANGEKVLSSTMVIGGELYFNTYQPVTAQDACRANTGVSRGYRVNLLDGTAVNSYRYSTLKGSTLPSNPQLYCKGDTCWAYNDPSQLAPQSPNPPACTGPDCPMPPEGYDMASKARLYWTDKTED</sequence>
<keyword evidence="1" id="KW-0732">Signal</keyword>
<dbReference type="InterPro" id="IPR002048">
    <property type="entry name" value="EF_hand_dom"/>
</dbReference>
<evidence type="ECO:0000259" key="2">
    <source>
        <dbReference type="PROSITE" id="PS50222"/>
    </source>
</evidence>
<dbReference type="RefSeq" id="WP_322949393.1">
    <property type="nucleotide sequence ID" value="NZ_JAYEET010000039.1"/>
</dbReference>
<evidence type="ECO:0000256" key="1">
    <source>
        <dbReference type="SAM" id="SignalP"/>
    </source>
</evidence>
<evidence type="ECO:0000313" key="3">
    <source>
        <dbReference type="EMBL" id="MEA1606728.1"/>
    </source>
</evidence>
<evidence type="ECO:0000313" key="4">
    <source>
        <dbReference type="Proteomes" id="UP001292571"/>
    </source>
</evidence>
<gene>
    <name evidence="3" type="ORF">SOP97_13005</name>
</gene>
<accession>A0ABU5PB41</accession>
<dbReference type="InterPro" id="IPR018247">
    <property type="entry name" value="EF_Hand_1_Ca_BS"/>
</dbReference>
<dbReference type="SUPFAM" id="SSF53300">
    <property type="entry name" value="vWA-like"/>
    <property type="match status" value="1"/>
</dbReference>
<protein>
    <submittedName>
        <fullName evidence="3">PilC/PilY family type IV pilus protein</fullName>
    </submittedName>
</protein>